<dbReference type="EMBL" id="VNJK01000002">
    <property type="protein sequence ID" value="TVX89763.1"/>
    <property type="molecule type" value="Genomic_DNA"/>
</dbReference>
<dbReference type="SUPFAM" id="SSF54593">
    <property type="entry name" value="Glyoxalase/Bleomycin resistance protein/Dihydroxybiphenyl dioxygenase"/>
    <property type="match status" value="1"/>
</dbReference>
<sequence>MILHPPIRLYYCSQLAISEWRGVVMMNRLFIWVEIPVTDMERAKAFYERILQFELQSMILGDEEYAFFPIKEEQNGGALVKGPHHIPSPDGVRVYVDGSPDLAAVLSRVREAGGEVIMEKTYVGDHGGYIGKFIDSEGNRIGLQHL</sequence>
<dbReference type="Gene3D" id="3.10.180.10">
    <property type="entry name" value="2,3-Dihydroxybiphenyl 1,2-Dioxygenase, domain 1"/>
    <property type="match status" value="1"/>
</dbReference>
<organism evidence="2 3">
    <name type="scientific">Paenibacillus agilis</name>
    <dbReference type="NCBI Taxonomy" id="3020863"/>
    <lineage>
        <taxon>Bacteria</taxon>
        <taxon>Bacillati</taxon>
        <taxon>Bacillota</taxon>
        <taxon>Bacilli</taxon>
        <taxon>Bacillales</taxon>
        <taxon>Paenibacillaceae</taxon>
        <taxon>Paenibacillus</taxon>
    </lineage>
</organism>
<evidence type="ECO:0000259" key="1">
    <source>
        <dbReference type="PROSITE" id="PS51819"/>
    </source>
</evidence>
<dbReference type="InterPro" id="IPR052164">
    <property type="entry name" value="Anthracycline_SecMetBiosynth"/>
</dbReference>
<dbReference type="InterPro" id="IPR029068">
    <property type="entry name" value="Glyas_Bleomycin-R_OHBP_Dase"/>
</dbReference>
<keyword evidence="3" id="KW-1185">Reference proteome</keyword>
<dbReference type="InterPro" id="IPR004360">
    <property type="entry name" value="Glyas_Fos-R_dOase_dom"/>
</dbReference>
<dbReference type="CDD" id="cd07247">
    <property type="entry name" value="SgaA_N_like"/>
    <property type="match status" value="1"/>
</dbReference>
<dbReference type="OrthoDB" id="9804235at2"/>
<proteinExistence type="predicted"/>
<dbReference type="PANTHER" id="PTHR33993:SF2">
    <property type="entry name" value="VOC DOMAIN-CONTAINING PROTEIN"/>
    <property type="match status" value="1"/>
</dbReference>
<gene>
    <name evidence="2" type="ORF">FPZ44_18605</name>
</gene>
<dbReference type="InterPro" id="IPR037523">
    <property type="entry name" value="VOC_core"/>
</dbReference>
<feature type="domain" description="VOC" evidence="1">
    <location>
        <begin position="29"/>
        <end position="146"/>
    </location>
</feature>
<dbReference type="PROSITE" id="PS51819">
    <property type="entry name" value="VOC"/>
    <property type="match status" value="1"/>
</dbReference>
<dbReference type="Proteomes" id="UP000318102">
    <property type="component" value="Unassembled WGS sequence"/>
</dbReference>
<protein>
    <submittedName>
        <fullName evidence="2">VOC family protein</fullName>
    </submittedName>
</protein>
<evidence type="ECO:0000313" key="3">
    <source>
        <dbReference type="Proteomes" id="UP000318102"/>
    </source>
</evidence>
<dbReference type="AlphaFoldDB" id="A0A559IQF8"/>
<dbReference type="Pfam" id="PF00903">
    <property type="entry name" value="Glyoxalase"/>
    <property type="match status" value="1"/>
</dbReference>
<evidence type="ECO:0000313" key="2">
    <source>
        <dbReference type="EMBL" id="TVX89763.1"/>
    </source>
</evidence>
<comment type="caution">
    <text evidence="2">The sequence shown here is derived from an EMBL/GenBank/DDBJ whole genome shotgun (WGS) entry which is preliminary data.</text>
</comment>
<dbReference type="PANTHER" id="PTHR33993">
    <property type="entry name" value="GLYOXALASE-RELATED"/>
    <property type="match status" value="1"/>
</dbReference>
<accession>A0A559IQF8</accession>
<reference evidence="2 3" key="1">
    <citation type="submission" date="2019-07" db="EMBL/GenBank/DDBJ databases">
        <authorList>
            <person name="Kim J."/>
        </authorList>
    </citation>
    <scope>NUCLEOTIDE SEQUENCE [LARGE SCALE GENOMIC DNA]</scope>
    <source>
        <strain evidence="2 3">N4</strain>
    </source>
</reference>
<name>A0A559IQF8_9BACL</name>